<organism evidence="2">
    <name type="scientific">Chlorobium phaeovibrioides (strain DSM 265 / 1930)</name>
    <name type="common">Prosthecochloris vibrioformis (strain DSM 265)</name>
    <dbReference type="NCBI Taxonomy" id="290318"/>
    <lineage>
        <taxon>Bacteria</taxon>
        <taxon>Pseudomonadati</taxon>
        <taxon>Chlorobiota</taxon>
        <taxon>Chlorobiia</taxon>
        <taxon>Chlorobiales</taxon>
        <taxon>Chlorobiaceae</taxon>
        <taxon>Chlorobium/Pelodictyon group</taxon>
        <taxon>Chlorobium</taxon>
    </lineage>
</organism>
<dbReference type="KEGG" id="pvi:Cvib_0368"/>
<gene>
    <name evidence="2" type="ordered locus">Cvib_0368</name>
</gene>
<evidence type="ECO:0000313" key="2">
    <source>
        <dbReference type="EMBL" id="ABP36390.1"/>
    </source>
</evidence>
<keyword evidence="1" id="KW-1133">Transmembrane helix</keyword>
<accession>A4SD31</accession>
<proteinExistence type="predicted"/>
<feature type="transmembrane region" description="Helical" evidence="1">
    <location>
        <begin position="6"/>
        <end position="28"/>
    </location>
</feature>
<evidence type="ECO:0000256" key="1">
    <source>
        <dbReference type="SAM" id="Phobius"/>
    </source>
</evidence>
<sequence length="38" mass="4358">METPFNYTTIIAPAAYFIFGVAIVFMLNKFIGKEKQSR</sequence>
<dbReference type="HOGENOM" id="CLU_219333_0_0_10"/>
<keyword evidence="1" id="KW-0472">Membrane</keyword>
<dbReference type="STRING" id="290318.Cvib_0368"/>
<dbReference type="EMBL" id="CP000607">
    <property type="protein sequence ID" value="ABP36390.1"/>
    <property type="molecule type" value="Genomic_DNA"/>
</dbReference>
<protein>
    <submittedName>
        <fullName evidence="2">Uncharacterized protein</fullName>
    </submittedName>
</protein>
<reference evidence="2" key="1">
    <citation type="submission" date="2007-03" db="EMBL/GenBank/DDBJ databases">
        <title>Complete sequence of Prosthecochloris vibrioformis DSM 265.</title>
        <authorList>
            <consortium name="US DOE Joint Genome Institute"/>
            <person name="Copeland A."/>
            <person name="Lucas S."/>
            <person name="Lapidus A."/>
            <person name="Barry K."/>
            <person name="Detter J.C."/>
            <person name="Glavina del Rio T."/>
            <person name="Hammon N."/>
            <person name="Israni S."/>
            <person name="Pitluck S."/>
            <person name="Schmutz J."/>
            <person name="Larimer F."/>
            <person name="Land M."/>
            <person name="Hauser L."/>
            <person name="Mikhailova N."/>
            <person name="Li T."/>
            <person name="Overmann J."/>
            <person name="Schuster S.C."/>
            <person name="Bryant D.A."/>
            <person name="Richardson P."/>
        </authorList>
    </citation>
    <scope>NUCLEOTIDE SEQUENCE [LARGE SCALE GENOMIC DNA]</scope>
    <source>
        <strain evidence="2">DSM 265</strain>
    </source>
</reference>
<dbReference type="AlphaFoldDB" id="A4SD31"/>
<keyword evidence="1" id="KW-0812">Transmembrane</keyword>
<name>A4SD31_CHLPM</name>